<evidence type="ECO:0000313" key="9">
    <source>
        <dbReference type="Proteomes" id="UP000012283"/>
    </source>
</evidence>
<dbReference type="PRINTS" id="PR00719">
    <property type="entry name" value="LMWPTPASE"/>
</dbReference>
<dbReference type="InterPro" id="IPR023485">
    <property type="entry name" value="Ptyr_pPase"/>
</dbReference>
<proteinExistence type="inferred from homology"/>
<keyword evidence="9" id="KW-1185">Reference proteome</keyword>
<evidence type="ECO:0000256" key="4">
    <source>
        <dbReference type="ARBA" id="ARBA00022912"/>
    </source>
</evidence>
<organism evidence="8 9">
    <name type="scientific">Gracilibacillus halophilus YIM-C55.5</name>
    <dbReference type="NCBI Taxonomy" id="1308866"/>
    <lineage>
        <taxon>Bacteria</taxon>
        <taxon>Bacillati</taxon>
        <taxon>Bacillota</taxon>
        <taxon>Bacilli</taxon>
        <taxon>Bacillales</taxon>
        <taxon>Bacillaceae</taxon>
        <taxon>Gracilibacillus</taxon>
    </lineage>
</organism>
<feature type="active site" description="Proton donor" evidence="6">
    <location>
        <position position="125"/>
    </location>
</feature>
<evidence type="ECO:0000256" key="1">
    <source>
        <dbReference type="ARBA" id="ARBA00011063"/>
    </source>
</evidence>
<dbReference type="FunFam" id="3.40.50.2300:FF:000113">
    <property type="entry name" value="Low molecular weight protein-tyrosine-phosphatase"/>
    <property type="match status" value="1"/>
</dbReference>
<dbReference type="CDD" id="cd16343">
    <property type="entry name" value="LMWPTP"/>
    <property type="match status" value="1"/>
</dbReference>
<dbReference type="PATRIC" id="fig|1308866.3.peg.3080"/>
<comment type="similarity">
    <text evidence="1">Belongs to the low molecular weight phosphotyrosine protein phosphatase family.</text>
</comment>
<evidence type="ECO:0000256" key="2">
    <source>
        <dbReference type="ARBA" id="ARBA00013064"/>
    </source>
</evidence>
<dbReference type="InterPro" id="IPR036196">
    <property type="entry name" value="Ptyr_pPase_sf"/>
</dbReference>
<dbReference type="RefSeq" id="WP_003474813.1">
    <property type="nucleotide sequence ID" value="NZ_APML01000088.1"/>
</dbReference>
<dbReference type="PANTHER" id="PTHR11717:SF7">
    <property type="entry name" value="LOW MOLECULAR WEIGHT PHOSPHOTYROSINE PROTEIN PHOSPHATASE"/>
    <property type="match status" value="1"/>
</dbReference>
<reference evidence="8 9" key="1">
    <citation type="submission" date="2013-03" db="EMBL/GenBank/DDBJ databases">
        <title>Draft genome sequence of Gracibacillus halophilus YIM-C55.5, a moderately halophilic and thermophilic organism from the Xiaochaidamu salt lake.</title>
        <authorList>
            <person name="Sugumar T."/>
            <person name="Polireddy D.R."/>
            <person name="Antony A."/>
            <person name="Madhava Y.R."/>
            <person name="Sivakumar N."/>
        </authorList>
    </citation>
    <scope>NUCLEOTIDE SEQUENCE [LARGE SCALE GENOMIC DNA]</scope>
    <source>
        <strain evidence="8 9">YIM-C55.5</strain>
    </source>
</reference>
<dbReference type="PANTHER" id="PTHR11717">
    <property type="entry name" value="LOW MOLECULAR WEIGHT PROTEIN TYROSINE PHOSPHATASE"/>
    <property type="match status" value="1"/>
</dbReference>
<feature type="domain" description="Phosphotyrosine protein phosphatase I" evidence="7">
    <location>
        <begin position="2"/>
        <end position="149"/>
    </location>
</feature>
<dbReference type="EMBL" id="APML01000088">
    <property type="protein sequence ID" value="ENH95603.1"/>
    <property type="molecule type" value="Genomic_DNA"/>
</dbReference>
<name>N4W5Y4_9BACI</name>
<dbReference type="InterPro" id="IPR017867">
    <property type="entry name" value="Tyr_phospatase_low_mol_wt"/>
</dbReference>
<dbReference type="EC" id="3.1.3.48" evidence="2"/>
<dbReference type="Gene3D" id="3.40.50.2300">
    <property type="match status" value="1"/>
</dbReference>
<dbReference type="Pfam" id="PF01451">
    <property type="entry name" value="LMWPc"/>
    <property type="match status" value="1"/>
</dbReference>
<dbReference type="Proteomes" id="UP000012283">
    <property type="component" value="Unassembled WGS sequence"/>
</dbReference>
<gene>
    <name evidence="8" type="ORF">J416_15307</name>
</gene>
<dbReference type="SUPFAM" id="SSF52788">
    <property type="entry name" value="Phosphotyrosine protein phosphatases I"/>
    <property type="match status" value="1"/>
</dbReference>
<evidence type="ECO:0000256" key="5">
    <source>
        <dbReference type="ARBA" id="ARBA00051722"/>
    </source>
</evidence>
<evidence type="ECO:0000256" key="3">
    <source>
        <dbReference type="ARBA" id="ARBA00022801"/>
    </source>
</evidence>
<dbReference type="GO" id="GO:0004725">
    <property type="term" value="F:protein tyrosine phosphatase activity"/>
    <property type="evidence" value="ECO:0007669"/>
    <property type="project" value="UniProtKB-EC"/>
</dbReference>
<dbReference type="InterPro" id="IPR050438">
    <property type="entry name" value="LMW_PTPase"/>
</dbReference>
<accession>N4W5Y4</accession>
<evidence type="ECO:0000313" key="8">
    <source>
        <dbReference type="EMBL" id="ENH95603.1"/>
    </source>
</evidence>
<dbReference type="STRING" id="1308866.J416_15307"/>
<keyword evidence="3" id="KW-0378">Hydrolase</keyword>
<sequence>MIRVLFICLGNICRSPMAEAIFRHIVTNNNLQDQFTIDSAGLGTWHIGNPPHQGTRKILDEKQISYEGQKARKIEAEDGEKFDYIIAMDQQNIDELQSIRQKHPDVVVKKLLDFVPDAKEANVPDPYFAGNFDYTYELVEAGCQQLFNYIEEQHHLDD</sequence>
<dbReference type="SMART" id="SM00226">
    <property type="entry name" value="LMWPc"/>
    <property type="match status" value="1"/>
</dbReference>
<dbReference type="eggNOG" id="COG0394">
    <property type="taxonomic scope" value="Bacteria"/>
</dbReference>
<dbReference type="AlphaFoldDB" id="N4W5Y4"/>
<feature type="active site" evidence="6">
    <location>
        <position position="14"/>
    </location>
</feature>
<evidence type="ECO:0000256" key="6">
    <source>
        <dbReference type="PIRSR" id="PIRSR617867-1"/>
    </source>
</evidence>
<evidence type="ECO:0000259" key="7">
    <source>
        <dbReference type="SMART" id="SM00226"/>
    </source>
</evidence>
<dbReference type="OrthoDB" id="9784339at2"/>
<keyword evidence="4" id="KW-0904">Protein phosphatase</keyword>
<feature type="active site" description="Nucleophile" evidence="6">
    <location>
        <position position="8"/>
    </location>
</feature>
<protein>
    <recommendedName>
        <fullName evidence="2">protein-tyrosine-phosphatase</fullName>
        <ecNumber evidence="2">3.1.3.48</ecNumber>
    </recommendedName>
</protein>
<comment type="catalytic activity">
    <reaction evidence="5">
        <text>O-phospho-L-tyrosyl-[protein] + H2O = L-tyrosyl-[protein] + phosphate</text>
        <dbReference type="Rhea" id="RHEA:10684"/>
        <dbReference type="Rhea" id="RHEA-COMP:10136"/>
        <dbReference type="Rhea" id="RHEA-COMP:20101"/>
        <dbReference type="ChEBI" id="CHEBI:15377"/>
        <dbReference type="ChEBI" id="CHEBI:43474"/>
        <dbReference type="ChEBI" id="CHEBI:46858"/>
        <dbReference type="ChEBI" id="CHEBI:61978"/>
        <dbReference type="EC" id="3.1.3.48"/>
    </reaction>
</comment>
<comment type="caution">
    <text evidence="8">The sequence shown here is derived from an EMBL/GenBank/DDBJ whole genome shotgun (WGS) entry which is preliminary data.</text>
</comment>